<protein>
    <submittedName>
        <fullName evidence="8">DUF202 domain-containing protein</fullName>
    </submittedName>
</protein>
<evidence type="ECO:0000256" key="1">
    <source>
        <dbReference type="ARBA" id="ARBA00004651"/>
    </source>
</evidence>
<keyword evidence="9" id="KW-1185">Reference proteome</keyword>
<keyword evidence="4 6" id="KW-1133">Transmembrane helix</keyword>
<organism evidence="8 9">
    <name type="scientific">Spirulina subsalsa FACHB-351</name>
    <dbReference type="NCBI Taxonomy" id="234711"/>
    <lineage>
        <taxon>Bacteria</taxon>
        <taxon>Bacillati</taxon>
        <taxon>Cyanobacteriota</taxon>
        <taxon>Cyanophyceae</taxon>
        <taxon>Spirulinales</taxon>
        <taxon>Spirulinaceae</taxon>
        <taxon>Spirulina</taxon>
    </lineage>
</organism>
<keyword evidence="3 6" id="KW-0812">Transmembrane</keyword>
<keyword evidence="5 6" id="KW-0472">Membrane</keyword>
<dbReference type="RefSeq" id="WP_265264158.1">
    <property type="nucleotide sequence ID" value="NZ_JAIHOM010000035.1"/>
</dbReference>
<comment type="subcellular location">
    <subcellularLocation>
        <location evidence="1">Cell membrane</location>
        <topology evidence="1">Multi-pass membrane protein</topology>
    </subcellularLocation>
</comment>
<evidence type="ECO:0000256" key="3">
    <source>
        <dbReference type="ARBA" id="ARBA00022692"/>
    </source>
</evidence>
<dbReference type="PANTHER" id="PTHR34187">
    <property type="entry name" value="FGR18P"/>
    <property type="match status" value="1"/>
</dbReference>
<keyword evidence="2" id="KW-1003">Cell membrane</keyword>
<evidence type="ECO:0000256" key="5">
    <source>
        <dbReference type="ARBA" id="ARBA00023136"/>
    </source>
</evidence>
<evidence type="ECO:0000256" key="2">
    <source>
        <dbReference type="ARBA" id="ARBA00022475"/>
    </source>
</evidence>
<evidence type="ECO:0000256" key="4">
    <source>
        <dbReference type="ARBA" id="ARBA00022989"/>
    </source>
</evidence>
<feature type="transmembrane region" description="Helical" evidence="6">
    <location>
        <begin position="20"/>
        <end position="44"/>
    </location>
</feature>
<dbReference type="InterPro" id="IPR052053">
    <property type="entry name" value="IM_YidH-like"/>
</dbReference>
<evidence type="ECO:0000259" key="7">
    <source>
        <dbReference type="Pfam" id="PF02656"/>
    </source>
</evidence>
<dbReference type="PANTHER" id="PTHR34187:SF2">
    <property type="entry name" value="DUF202 DOMAIN-CONTAINING PROTEIN"/>
    <property type="match status" value="1"/>
</dbReference>
<feature type="domain" description="DUF202" evidence="7">
    <location>
        <begin position="11"/>
        <end position="88"/>
    </location>
</feature>
<dbReference type="Pfam" id="PF02656">
    <property type="entry name" value="DUF202"/>
    <property type="match status" value="1"/>
</dbReference>
<sequence length="168" mass="18546">MTGKPPIDRQREHQANERTFLAWIRTALAMIGIGLAIARFGLFLRQSQYLNNPESVSMSALGTSEILGLGFILTGLVLIPLALWNYGRISEQIETGQYTPNPLMVWLTAGLVMGLGVLSIPFLLLNRSPNAQQSPASYWREGIRESLVEKPLEVLGELERGGERGKPS</sequence>
<dbReference type="InterPro" id="IPR003807">
    <property type="entry name" value="DUF202"/>
</dbReference>
<reference evidence="8 9" key="1">
    <citation type="submission" date="2021-08" db="EMBL/GenBank/DDBJ databases">
        <title>Draft genome sequence of Spirulina subsalsa with high tolerance to salinity and hype-accumulation of phycocyanin.</title>
        <authorList>
            <person name="Pei H."/>
            <person name="Jiang L."/>
        </authorList>
    </citation>
    <scope>NUCLEOTIDE SEQUENCE [LARGE SCALE GENOMIC DNA]</scope>
    <source>
        <strain evidence="8 9">FACHB-351</strain>
    </source>
</reference>
<feature type="transmembrane region" description="Helical" evidence="6">
    <location>
        <begin position="65"/>
        <end position="83"/>
    </location>
</feature>
<proteinExistence type="predicted"/>
<dbReference type="EMBL" id="JAIHOM010000035">
    <property type="protein sequence ID" value="MCW6036396.1"/>
    <property type="molecule type" value="Genomic_DNA"/>
</dbReference>
<dbReference type="Proteomes" id="UP001526426">
    <property type="component" value="Unassembled WGS sequence"/>
</dbReference>
<evidence type="ECO:0000313" key="9">
    <source>
        <dbReference type="Proteomes" id="UP001526426"/>
    </source>
</evidence>
<evidence type="ECO:0000313" key="8">
    <source>
        <dbReference type="EMBL" id="MCW6036396.1"/>
    </source>
</evidence>
<accession>A0ABT3L4H5</accession>
<comment type="caution">
    <text evidence="8">The sequence shown here is derived from an EMBL/GenBank/DDBJ whole genome shotgun (WGS) entry which is preliminary data.</text>
</comment>
<feature type="transmembrane region" description="Helical" evidence="6">
    <location>
        <begin position="103"/>
        <end position="125"/>
    </location>
</feature>
<name>A0ABT3L4H5_9CYAN</name>
<gene>
    <name evidence="8" type="ORF">K4A83_08955</name>
</gene>
<evidence type="ECO:0000256" key="6">
    <source>
        <dbReference type="SAM" id="Phobius"/>
    </source>
</evidence>